<dbReference type="PANTHER" id="PTHR43833">
    <property type="entry name" value="POTASSIUM CHANNEL PROTEIN 2-RELATED-RELATED"/>
    <property type="match status" value="1"/>
</dbReference>
<dbReference type="Gene3D" id="3.40.50.720">
    <property type="entry name" value="NAD(P)-binding Rossmann-like Domain"/>
    <property type="match status" value="1"/>
</dbReference>
<evidence type="ECO:0000313" key="3">
    <source>
        <dbReference type="Proteomes" id="UP000186705"/>
    </source>
</evidence>
<gene>
    <name evidence="2" type="ORF">BO225_06695</name>
</gene>
<keyword evidence="3" id="KW-1185">Reference proteome</keyword>
<reference evidence="2 3" key="1">
    <citation type="submission" date="2016-11" db="EMBL/GenBank/DDBJ databases">
        <title>Description of two novel members of the family Erysipelotrichaceae: Ileibacterium lipovorans gen. nov., sp. nov. and Dubosiella newyorkensis, gen. nov., sp. nov.</title>
        <authorList>
            <person name="Cox L.M."/>
            <person name="Sohn J."/>
            <person name="Tyrrell K.L."/>
            <person name="Citron D.M."/>
            <person name="Lawson P.A."/>
            <person name="Patel N.B."/>
            <person name="Iizumi T."/>
            <person name="Perez-Perez G.I."/>
            <person name="Goldstein E.J."/>
            <person name="Blaser M.J."/>
        </authorList>
    </citation>
    <scope>NUCLEOTIDE SEQUENCE [LARGE SCALE GENOMIC DNA]</scope>
    <source>
        <strain evidence="2 3">NYU-BL-A4</strain>
    </source>
</reference>
<evidence type="ECO:0000313" key="2">
    <source>
        <dbReference type="EMBL" id="OLU46162.1"/>
    </source>
</evidence>
<dbReference type="SUPFAM" id="SSF51735">
    <property type="entry name" value="NAD(P)-binding Rossmann-fold domains"/>
    <property type="match status" value="1"/>
</dbReference>
<dbReference type="EMBL" id="MPKA01000067">
    <property type="protein sequence ID" value="OLU46162.1"/>
    <property type="molecule type" value="Genomic_DNA"/>
</dbReference>
<proteinExistence type="predicted"/>
<dbReference type="InterPro" id="IPR003148">
    <property type="entry name" value="RCK_N"/>
</dbReference>
<dbReference type="RefSeq" id="WP_076341499.1">
    <property type="nucleotide sequence ID" value="NZ_CAJTMI010000045.1"/>
</dbReference>
<feature type="domain" description="RCK N-terminal" evidence="1">
    <location>
        <begin position="13"/>
        <end position="122"/>
    </location>
</feature>
<dbReference type="InterPro" id="IPR050721">
    <property type="entry name" value="Trk_Ktr_HKT_K-transport"/>
</dbReference>
<comment type="caution">
    <text evidence="2">The sequence shown here is derived from an EMBL/GenBank/DDBJ whole genome shotgun (WGS) entry which is preliminary data.</text>
</comment>
<dbReference type="AlphaFoldDB" id="A0A1U7NM09"/>
<name>A0A1U7NM09_9FIRM</name>
<protein>
    <recommendedName>
        <fullName evidence="1">RCK N-terminal domain-containing protein</fullName>
    </recommendedName>
</protein>
<accession>A0A1U7NM09</accession>
<sequence length="152" mass="17234">MVKGRNRKHEHNVLVLGCSRLGASLASLCSQREESVTIVDQNEAAFVKLSPNYDGLKACGNVTDMDDLSMVHVKEMDQIFVTTNDDCTNVMCALLLRECNEHAKIFVRLIDPERKQVMDGYAIETICLDDLWVERCSSLLQKESENTQILRR</sequence>
<dbReference type="PANTHER" id="PTHR43833:SF8">
    <property type="entry name" value="TRK SYSTEM POTASSIUM UPTAKE PROTEIN TRKA"/>
    <property type="match status" value="1"/>
</dbReference>
<dbReference type="STRING" id="1862672.BO225_06695"/>
<evidence type="ECO:0000259" key="1">
    <source>
        <dbReference type="Pfam" id="PF02254"/>
    </source>
</evidence>
<dbReference type="Proteomes" id="UP000186705">
    <property type="component" value="Unassembled WGS sequence"/>
</dbReference>
<dbReference type="GeneID" id="78275631"/>
<dbReference type="OrthoDB" id="9775180at2"/>
<dbReference type="GO" id="GO:0006813">
    <property type="term" value="P:potassium ion transport"/>
    <property type="evidence" value="ECO:0007669"/>
    <property type="project" value="InterPro"/>
</dbReference>
<dbReference type="Pfam" id="PF02254">
    <property type="entry name" value="TrkA_N"/>
    <property type="match status" value="1"/>
</dbReference>
<organism evidence="2 3">
    <name type="scientific">Dubosiella newyorkensis</name>
    <dbReference type="NCBI Taxonomy" id="1862672"/>
    <lineage>
        <taxon>Bacteria</taxon>
        <taxon>Bacillati</taxon>
        <taxon>Bacillota</taxon>
        <taxon>Erysipelotrichia</taxon>
        <taxon>Erysipelotrichales</taxon>
        <taxon>Erysipelotrichaceae</taxon>
        <taxon>Dubosiella</taxon>
    </lineage>
</organism>
<dbReference type="InterPro" id="IPR036291">
    <property type="entry name" value="NAD(P)-bd_dom_sf"/>
</dbReference>